<dbReference type="KEGG" id="pprf:DPRO_0086"/>
<name>A0A2C8F2N2_9BACT</name>
<evidence type="ECO:0000259" key="2">
    <source>
        <dbReference type="Pfam" id="PF08378"/>
    </source>
</evidence>
<dbReference type="EMBL" id="LT907975">
    <property type="protein sequence ID" value="SOB56963.1"/>
    <property type="molecule type" value="Genomic_DNA"/>
</dbReference>
<dbReference type="PANTHER" id="PTHR11070:SF2">
    <property type="entry name" value="ATP-DEPENDENT DNA HELICASE SRS2"/>
    <property type="match status" value="1"/>
</dbReference>
<organism evidence="4 5">
    <name type="scientific">Pseudodesulfovibrio profundus</name>
    <dbReference type="NCBI Taxonomy" id="57320"/>
    <lineage>
        <taxon>Bacteria</taxon>
        <taxon>Pseudomonadati</taxon>
        <taxon>Thermodesulfobacteriota</taxon>
        <taxon>Desulfovibrionia</taxon>
        <taxon>Desulfovibrionales</taxon>
        <taxon>Desulfovibrionaceae</taxon>
    </lineage>
</organism>
<dbReference type="GO" id="GO:0003677">
    <property type="term" value="F:DNA binding"/>
    <property type="evidence" value="ECO:0007669"/>
    <property type="project" value="InterPro"/>
</dbReference>
<keyword evidence="5" id="KW-1185">Reference proteome</keyword>
<dbReference type="Proteomes" id="UP000219215">
    <property type="component" value="Chromosome DPRO"/>
</dbReference>
<reference evidence="5" key="1">
    <citation type="submission" date="2017-09" db="EMBL/GenBank/DDBJ databases">
        <authorList>
            <person name="Regsiter A."/>
            <person name="William W."/>
        </authorList>
    </citation>
    <scope>NUCLEOTIDE SEQUENCE [LARGE SCALE GENOMIC DNA]</scope>
    <source>
        <strain evidence="5">500-1</strain>
    </source>
</reference>
<dbReference type="InterPro" id="IPR027417">
    <property type="entry name" value="P-loop_NTPase"/>
</dbReference>
<dbReference type="PANTHER" id="PTHR11070">
    <property type="entry name" value="UVRD / RECB / PCRA DNA HELICASE FAMILY MEMBER"/>
    <property type="match status" value="1"/>
</dbReference>
<feature type="domain" description="UvrD-like helicase C-terminal" evidence="3">
    <location>
        <begin position="497"/>
        <end position="542"/>
    </location>
</feature>
<dbReference type="GO" id="GO:0043138">
    <property type="term" value="F:3'-5' DNA helicase activity"/>
    <property type="evidence" value="ECO:0007669"/>
    <property type="project" value="TreeGrafter"/>
</dbReference>
<proteinExistence type="predicted"/>
<dbReference type="Gene3D" id="3.40.50.300">
    <property type="entry name" value="P-loop containing nucleotide triphosphate hydrolases"/>
    <property type="match status" value="2"/>
</dbReference>
<keyword evidence="4" id="KW-0067">ATP-binding</keyword>
<evidence type="ECO:0000313" key="5">
    <source>
        <dbReference type="Proteomes" id="UP000219215"/>
    </source>
</evidence>
<evidence type="ECO:0000313" key="4">
    <source>
        <dbReference type="EMBL" id="SOB56963.1"/>
    </source>
</evidence>
<keyword evidence="4" id="KW-0547">Nucleotide-binding</keyword>
<dbReference type="GO" id="GO:0005524">
    <property type="term" value="F:ATP binding"/>
    <property type="evidence" value="ECO:0007669"/>
    <property type="project" value="InterPro"/>
</dbReference>
<dbReference type="GO" id="GO:0016787">
    <property type="term" value="F:hydrolase activity"/>
    <property type="evidence" value="ECO:0007669"/>
    <property type="project" value="UniProtKB-KW"/>
</dbReference>
<dbReference type="GO" id="GO:0000725">
    <property type="term" value="P:recombinational repair"/>
    <property type="evidence" value="ECO:0007669"/>
    <property type="project" value="TreeGrafter"/>
</dbReference>
<keyword evidence="4" id="KW-0378">Hydrolase</keyword>
<sequence>MVKMWPRTIPPDIRNFPMRNAECKVFDKLESELGPGYVVFYSRPWHGLTPQGNEIDGECDFIVAHPQYGVLFIEVKGGVISHDPASSKWTSTDRYQIVHTIKNPVEQARSSKHNLLRKLKDTNSWPTHWVHLCHGVIFPDCEVPAHDLGADMPREIFCDGNQFNNSFKTWIKDRLCPNAAANNCNPIGSHGIAALEELLAQPISLHRPLIFDVDDNDRVITALTQNQFIILNSIQNIRRAAISGGAGTGKTVLAQEEAIRCSKEELSTLFVCYNSALAKQIQKDLADYPDIPVHTFHSLCGYLARESGQPLEKIPGKDFYDEILPEALINATEILSHMKYDVIIVDEGQDFREHWWVALDGLLKENAKLRVFWDCNQAVYGEPSLPQDTNSIDIPLNKNLRNSKHIFDIIKTRYKGTPLHPTGPDGYPVEWLKTADITPPIDVTSITIKRLIEKEKIPPKDIAILIATEAEQLKQELIVRLPDISFDNSHTDQSDCVVVDTIRRFKGLERPIVVIVATEQLTTNQQLQYIGFSRARTHLVIVGSNNDLSQLSTTQIV</sequence>
<dbReference type="Pfam" id="PF13245">
    <property type="entry name" value="AAA_19"/>
    <property type="match status" value="1"/>
</dbReference>
<dbReference type="Pfam" id="PF08378">
    <property type="entry name" value="NERD"/>
    <property type="match status" value="1"/>
</dbReference>
<dbReference type="InterPro" id="IPR000212">
    <property type="entry name" value="DNA_helicase_UvrD/REP"/>
</dbReference>
<dbReference type="AlphaFoldDB" id="A0A2C8F2N2"/>
<evidence type="ECO:0000259" key="3">
    <source>
        <dbReference type="Pfam" id="PF13538"/>
    </source>
</evidence>
<gene>
    <name evidence="4" type="ORF">DPRO_0086</name>
</gene>
<protein>
    <recommendedName>
        <fullName evidence="1">DNA 3'-5' helicase II</fullName>
    </recommendedName>
</protein>
<evidence type="ECO:0000256" key="1">
    <source>
        <dbReference type="ARBA" id="ARBA00034923"/>
    </source>
</evidence>
<dbReference type="SUPFAM" id="SSF52540">
    <property type="entry name" value="P-loop containing nucleoside triphosphate hydrolases"/>
    <property type="match status" value="1"/>
</dbReference>
<keyword evidence="4" id="KW-0347">Helicase</keyword>
<dbReference type="InterPro" id="IPR027785">
    <property type="entry name" value="UvrD-like_helicase_C"/>
</dbReference>
<dbReference type="InterPro" id="IPR011528">
    <property type="entry name" value="NERD"/>
</dbReference>
<accession>A0A2C8F2N2</accession>
<feature type="domain" description="NERD" evidence="2">
    <location>
        <begin position="20"/>
        <end position="126"/>
    </location>
</feature>
<dbReference type="Pfam" id="PF13538">
    <property type="entry name" value="UvrD_C_2"/>
    <property type="match status" value="1"/>
</dbReference>